<accession>A0ABY2QBF2</accession>
<dbReference type="PANTHER" id="PTHR43681:SF1">
    <property type="entry name" value="SARCALUMENIN"/>
    <property type="match status" value="1"/>
</dbReference>
<sequence>MTATRPHALAEVVAAAVSAFDKPSARQREILQRIERHAERLMADRFQLAVLGQFKRGKSTLLNAMIGRPLLATGILPLTAIPTFLMPGACPAITLTYLDGRTEREETGDWRGLAQRISGATTEEGNPGNVRGLERVDVEVPSWKSLAHIVLIDTPGVGSTYRHNTTVAEAVLPECDAALFVVSADPPITEVELKYLNEVCRTVSHVVVVLNKVDLVGTADLERALSFLRTVLAEADLPQVDPNIFPVSAIAALDARLGGKKVNLAHSGLGGLESYLGQRLMRRKAELLEASALRNIRAGIAELRSDVELNRHALALPLEKLDENIAVFEEAVKGLQTEQQSLDDLLNGEWRRSIALLDELALDGERRVLAGLDPILHDGTSEEAMRSTLDRIMPDLFDRELRAVVLRIGSHIGEAIAEHERRYLDLVRRVHATAGAALAADILPPPPQDRFIPLKQPYWTTRGLAEDLGSVTRDWLALLLPGKLRERRKLKMLRRSAVAAVGKNVANLHWATRQNIDDNFRRLLSSCRQSVQDSIGRTGDVLASARDRRRTEDITVRDEIRRLERHADRLRKLARDLDSRDADTPSLE</sequence>
<dbReference type="RefSeq" id="WP_136355064.1">
    <property type="nucleotide sequence ID" value="NZ_SSNY01000003.1"/>
</dbReference>
<name>A0ABY2QBF2_9HYPH</name>
<dbReference type="Proteomes" id="UP000306441">
    <property type="component" value="Unassembled WGS sequence"/>
</dbReference>
<evidence type="ECO:0000313" key="3">
    <source>
        <dbReference type="Proteomes" id="UP000306441"/>
    </source>
</evidence>
<proteinExistence type="predicted"/>
<feature type="domain" description="Dynamin N-terminal" evidence="1">
    <location>
        <begin position="48"/>
        <end position="212"/>
    </location>
</feature>
<evidence type="ECO:0000259" key="1">
    <source>
        <dbReference type="Pfam" id="PF00350"/>
    </source>
</evidence>
<dbReference type="InterPro" id="IPR045063">
    <property type="entry name" value="Dynamin_N"/>
</dbReference>
<dbReference type="InterPro" id="IPR051943">
    <property type="entry name" value="TRAFAC_Dynamin-like_GTPase"/>
</dbReference>
<gene>
    <name evidence="2" type="ORF">E6C48_05910</name>
</gene>
<dbReference type="Gene3D" id="3.40.50.300">
    <property type="entry name" value="P-loop containing nucleotide triphosphate hydrolases"/>
    <property type="match status" value="1"/>
</dbReference>
<dbReference type="EMBL" id="SSNY01000003">
    <property type="protein sequence ID" value="THF58153.1"/>
    <property type="molecule type" value="Genomic_DNA"/>
</dbReference>
<dbReference type="InterPro" id="IPR027417">
    <property type="entry name" value="P-loop_NTPase"/>
</dbReference>
<dbReference type="SUPFAM" id="SSF52540">
    <property type="entry name" value="P-loop containing nucleoside triphosphate hydrolases"/>
    <property type="match status" value="1"/>
</dbReference>
<organism evidence="2 3">
    <name type="scientific">Ollibium composti</name>
    <dbReference type="NCBI Taxonomy" id="2675109"/>
    <lineage>
        <taxon>Bacteria</taxon>
        <taxon>Pseudomonadati</taxon>
        <taxon>Pseudomonadota</taxon>
        <taxon>Alphaproteobacteria</taxon>
        <taxon>Hyphomicrobiales</taxon>
        <taxon>Phyllobacteriaceae</taxon>
        <taxon>Ollibium</taxon>
    </lineage>
</organism>
<evidence type="ECO:0000313" key="2">
    <source>
        <dbReference type="EMBL" id="THF58153.1"/>
    </source>
</evidence>
<dbReference type="Pfam" id="PF00350">
    <property type="entry name" value="Dynamin_N"/>
    <property type="match status" value="1"/>
</dbReference>
<dbReference type="CDD" id="cd09912">
    <property type="entry name" value="DLP_2"/>
    <property type="match status" value="1"/>
</dbReference>
<comment type="caution">
    <text evidence="2">The sequence shown here is derived from an EMBL/GenBank/DDBJ whole genome shotgun (WGS) entry which is preliminary data.</text>
</comment>
<protein>
    <recommendedName>
        <fullName evidence="1">Dynamin N-terminal domain-containing protein</fullName>
    </recommendedName>
</protein>
<keyword evidence="3" id="KW-1185">Reference proteome</keyword>
<dbReference type="PANTHER" id="PTHR43681">
    <property type="entry name" value="TRANSMEMBRANE GTPASE FZO"/>
    <property type="match status" value="1"/>
</dbReference>
<reference evidence="2 3" key="1">
    <citation type="submission" date="2019-04" db="EMBL/GenBank/DDBJ databases">
        <title>Mesorhizobium composti sp. nov., isolated from compost.</title>
        <authorList>
            <person name="Lin S.-Y."/>
            <person name="Hameed A."/>
            <person name="Hsieh Y.-T."/>
            <person name="Young C.-C."/>
        </authorList>
    </citation>
    <scope>NUCLEOTIDE SEQUENCE [LARGE SCALE GENOMIC DNA]</scope>
    <source>
        <strain evidence="2 3">CC-YTH430</strain>
    </source>
</reference>